<reference evidence="1" key="1">
    <citation type="journal article" date="2021" name="Front. Microbiol.">
        <title>Comprehensive Comparative Genomics and Phenotyping of Methylobacterium Species.</title>
        <authorList>
            <person name="Alessa O."/>
            <person name="Ogura Y."/>
            <person name="Fujitani Y."/>
            <person name="Takami H."/>
            <person name="Hayashi T."/>
            <person name="Sahin N."/>
            <person name="Tani A."/>
        </authorList>
    </citation>
    <scope>NUCLEOTIDE SEQUENCE</scope>
    <source>
        <strain evidence="1">DSM 19015</strain>
    </source>
</reference>
<comment type="caution">
    <text evidence="1">The sequence shown here is derived from an EMBL/GenBank/DDBJ whole genome shotgun (WGS) entry which is preliminary data.</text>
</comment>
<gene>
    <name evidence="1" type="ORF">OCOJLMKI_5220</name>
</gene>
<reference evidence="1" key="2">
    <citation type="submission" date="2021-08" db="EMBL/GenBank/DDBJ databases">
        <authorList>
            <person name="Tani A."/>
            <person name="Ola A."/>
            <person name="Ogura Y."/>
            <person name="Katsura K."/>
            <person name="Hayashi T."/>
        </authorList>
    </citation>
    <scope>NUCLEOTIDE SEQUENCE</scope>
    <source>
        <strain evidence="1">DSM 19015</strain>
    </source>
</reference>
<dbReference type="Proteomes" id="UP001055125">
    <property type="component" value="Unassembled WGS sequence"/>
</dbReference>
<proteinExistence type="predicted"/>
<evidence type="ECO:0008006" key="3">
    <source>
        <dbReference type="Google" id="ProtNLM"/>
    </source>
</evidence>
<sequence length="89" mass="9626">MARFIATQTAMTAVFVTANPKRLPLDFSGAVGVIAKPYTQQGLTAALDFVMDAVTTDAPSMDLPRSLTLAPAYAEQWLELRATEQVPVR</sequence>
<dbReference type="EMBL" id="BPQP01000137">
    <property type="protein sequence ID" value="GJD97981.1"/>
    <property type="molecule type" value="Genomic_DNA"/>
</dbReference>
<accession>A0ABQ4S4Y6</accession>
<organism evidence="1 2">
    <name type="scientific">Methylobacterium iners</name>
    <dbReference type="NCBI Taxonomy" id="418707"/>
    <lineage>
        <taxon>Bacteria</taxon>
        <taxon>Pseudomonadati</taxon>
        <taxon>Pseudomonadota</taxon>
        <taxon>Alphaproteobacteria</taxon>
        <taxon>Hyphomicrobiales</taxon>
        <taxon>Methylobacteriaceae</taxon>
        <taxon>Methylobacterium</taxon>
    </lineage>
</organism>
<evidence type="ECO:0000313" key="2">
    <source>
        <dbReference type="Proteomes" id="UP001055125"/>
    </source>
</evidence>
<keyword evidence="2" id="KW-1185">Reference proteome</keyword>
<name>A0ABQ4S4Y6_9HYPH</name>
<evidence type="ECO:0000313" key="1">
    <source>
        <dbReference type="EMBL" id="GJD97981.1"/>
    </source>
</evidence>
<protein>
    <recommendedName>
        <fullName evidence="3">Response regulatory domain-containing protein</fullName>
    </recommendedName>
</protein>